<name>A0A8S5MTJ3_9CAUD</name>
<organism evidence="1">
    <name type="scientific">Myoviridae sp. ctino4</name>
    <dbReference type="NCBI Taxonomy" id="2826686"/>
    <lineage>
        <taxon>Viruses</taxon>
        <taxon>Duplodnaviria</taxon>
        <taxon>Heunggongvirae</taxon>
        <taxon>Uroviricota</taxon>
        <taxon>Caudoviricetes</taxon>
    </lineage>
</organism>
<evidence type="ECO:0000313" key="1">
    <source>
        <dbReference type="EMBL" id="DAD85646.1"/>
    </source>
</evidence>
<protein>
    <submittedName>
        <fullName evidence="1">Uncharacterized protein</fullName>
    </submittedName>
</protein>
<sequence length="34" mass="4010">MKIVFIVFIEFLLLCRTLFLVFSTVRSYSVYTGC</sequence>
<dbReference type="EMBL" id="BK014985">
    <property type="protein sequence ID" value="DAD85646.1"/>
    <property type="molecule type" value="Genomic_DNA"/>
</dbReference>
<accession>A0A8S5MTJ3</accession>
<reference evidence="1" key="1">
    <citation type="journal article" date="2021" name="Proc. Natl. Acad. Sci. U.S.A.">
        <title>A Catalog of Tens of Thousands of Viruses from Human Metagenomes Reveals Hidden Associations with Chronic Diseases.</title>
        <authorList>
            <person name="Tisza M.J."/>
            <person name="Buck C.B."/>
        </authorList>
    </citation>
    <scope>NUCLEOTIDE SEQUENCE</scope>
    <source>
        <strain evidence="1">Ctino4</strain>
    </source>
</reference>
<proteinExistence type="predicted"/>